<evidence type="ECO:0000256" key="4">
    <source>
        <dbReference type="ARBA" id="ARBA00022448"/>
    </source>
</evidence>
<evidence type="ECO:0000259" key="11">
    <source>
        <dbReference type="Pfam" id="PF18097"/>
    </source>
</evidence>
<evidence type="ECO:0000256" key="1">
    <source>
        <dbReference type="ARBA" id="ARBA00004481"/>
    </source>
</evidence>
<keyword evidence="6" id="KW-0967">Endosome</keyword>
<evidence type="ECO:0000259" key="10">
    <source>
        <dbReference type="Pfam" id="PF04652"/>
    </source>
</evidence>
<dbReference type="GO" id="GO:0032511">
    <property type="term" value="P:late endosome to vacuole transport via multivesicular body sorting pathway"/>
    <property type="evidence" value="ECO:0007669"/>
    <property type="project" value="InterPro"/>
</dbReference>
<evidence type="ECO:0000313" key="13">
    <source>
        <dbReference type="Proteomes" id="UP000678499"/>
    </source>
</evidence>
<gene>
    <name evidence="12" type="ORF">NMOB1V02_LOCUS2284</name>
</gene>
<evidence type="ECO:0000256" key="3">
    <source>
        <dbReference type="ARBA" id="ARBA00007895"/>
    </source>
</evidence>
<dbReference type="PANTHER" id="PTHR46009">
    <property type="entry name" value="VACUOLAR PROTEIN SORTING-ASSOCIATED PROTEIN VTA1 HOMOLOG"/>
    <property type="match status" value="1"/>
</dbReference>
<dbReference type="InterPro" id="IPR039431">
    <property type="entry name" value="Vta1/CALS_N"/>
</dbReference>
<dbReference type="PANTHER" id="PTHR46009:SF1">
    <property type="entry name" value="VACUOLAR PROTEIN SORTING-ASSOCIATED PROTEIN VTA1 HOMOLOG"/>
    <property type="match status" value="1"/>
</dbReference>
<protein>
    <recommendedName>
        <fullName evidence="14">Vacuolar protein sorting-associated protein VTA1</fullName>
    </recommendedName>
</protein>
<dbReference type="Pfam" id="PF18097">
    <property type="entry name" value="Vta1_C"/>
    <property type="match status" value="1"/>
</dbReference>
<dbReference type="Gene3D" id="1.20.5.420">
    <property type="entry name" value="Immunoglobulin FC, subunit C"/>
    <property type="match status" value="1"/>
</dbReference>
<name>A0A7R9BH69_9CRUS</name>
<dbReference type="Proteomes" id="UP000678499">
    <property type="component" value="Unassembled WGS sequence"/>
</dbReference>
<keyword evidence="5" id="KW-0963">Cytoplasm</keyword>
<dbReference type="GO" id="GO:0015031">
    <property type="term" value="P:protein transport"/>
    <property type="evidence" value="ECO:0007669"/>
    <property type="project" value="UniProtKB-KW"/>
</dbReference>
<proteinExistence type="inferred from homology"/>
<dbReference type="InterPro" id="IPR023175">
    <property type="entry name" value="Vta1/CALS_N_sf"/>
</dbReference>
<evidence type="ECO:0000256" key="5">
    <source>
        <dbReference type="ARBA" id="ARBA00022490"/>
    </source>
</evidence>
<keyword evidence="8" id="KW-0472">Membrane</keyword>
<evidence type="ECO:0000256" key="8">
    <source>
        <dbReference type="ARBA" id="ARBA00023136"/>
    </source>
</evidence>
<dbReference type="GO" id="GO:0010008">
    <property type="term" value="C:endosome membrane"/>
    <property type="evidence" value="ECO:0007669"/>
    <property type="project" value="UniProtKB-SubCell"/>
</dbReference>
<comment type="subcellular location">
    <subcellularLocation>
        <location evidence="2">Cytoplasm</location>
    </subcellularLocation>
    <subcellularLocation>
        <location evidence="1">Endosome membrane</location>
        <topology evidence="1">Peripheral membrane protein</topology>
    </subcellularLocation>
</comment>
<evidence type="ECO:0008006" key="14">
    <source>
        <dbReference type="Google" id="ProtNLM"/>
    </source>
</evidence>
<evidence type="ECO:0000256" key="6">
    <source>
        <dbReference type="ARBA" id="ARBA00022753"/>
    </source>
</evidence>
<dbReference type="InterPro" id="IPR044538">
    <property type="entry name" value="Vta1-like"/>
</dbReference>
<keyword evidence="4" id="KW-0813">Transport</keyword>
<feature type="region of interest" description="Disordered" evidence="9">
    <location>
        <begin position="182"/>
        <end position="215"/>
    </location>
</feature>
<dbReference type="InterPro" id="IPR041212">
    <property type="entry name" value="Vta1_C"/>
</dbReference>
<evidence type="ECO:0000313" key="12">
    <source>
        <dbReference type="EMBL" id="CAD7274453.1"/>
    </source>
</evidence>
<dbReference type="Pfam" id="PF04652">
    <property type="entry name" value="Vta1"/>
    <property type="match status" value="1"/>
</dbReference>
<accession>A0A7R9BH69</accession>
<comment type="similarity">
    <text evidence="3">Belongs to the VTA1 family.</text>
</comment>
<feature type="compositionally biased region" description="Pro residues" evidence="9">
    <location>
        <begin position="232"/>
        <end position="241"/>
    </location>
</feature>
<keyword evidence="13" id="KW-1185">Reference proteome</keyword>
<feature type="domain" description="Vta1 C-terminal" evidence="11">
    <location>
        <begin position="267"/>
        <end position="303"/>
    </location>
</feature>
<dbReference type="EMBL" id="OA882290">
    <property type="protein sequence ID" value="CAD7274453.1"/>
    <property type="molecule type" value="Genomic_DNA"/>
</dbReference>
<keyword evidence="7" id="KW-0653">Protein transport</keyword>
<evidence type="ECO:0000256" key="7">
    <source>
        <dbReference type="ARBA" id="ARBA00022927"/>
    </source>
</evidence>
<dbReference type="Gene3D" id="1.25.40.270">
    <property type="entry name" value="Vacuolar protein sorting-associated protein vta1"/>
    <property type="match status" value="1"/>
</dbReference>
<dbReference type="GO" id="GO:0005771">
    <property type="term" value="C:multivesicular body"/>
    <property type="evidence" value="ECO:0007669"/>
    <property type="project" value="TreeGrafter"/>
</dbReference>
<dbReference type="AlphaFoldDB" id="A0A7R9BH69"/>
<dbReference type="EMBL" id="CAJPEX010000253">
    <property type="protein sequence ID" value="CAG0914605.1"/>
    <property type="molecule type" value="Genomic_DNA"/>
</dbReference>
<feature type="domain" description="Vta1/callose synthase N-terminal" evidence="10">
    <location>
        <begin position="19"/>
        <end position="160"/>
    </location>
</feature>
<sequence>MARVPPPKLPPTPLSLKPILHSLKAATEYDVRDPVVSYWCRFYSAQAALKLDRTSPEARAILLPLMDWLEMAKKVMKGDEAISNEVVAQAHVENAAWTLFSSADTQDRASVFNKNVVKQFYTSGVLYDVLTTFGELTEENFQQRKYAKWKAAYIHNALKNGETPIPGPMADEDGEFAGLMDPSGATGGVGHEFPQHPPPPLPAFHGSMDGSGGGGGGYDLLTGDRLPTPAQAAPPPQPVVPAPVAEAGTTRKRRRLLQRLRLPMSLDDMTKAQKYCKYAVSALNYEDVPTAVKELRKALSLLETGHDG</sequence>
<evidence type="ECO:0000256" key="2">
    <source>
        <dbReference type="ARBA" id="ARBA00004496"/>
    </source>
</evidence>
<evidence type="ECO:0000256" key="9">
    <source>
        <dbReference type="SAM" id="MobiDB-lite"/>
    </source>
</evidence>
<organism evidence="12">
    <name type="scientific">Notodromas monacha</name>
    <dbReference type="NCBI Taxonomy" id="399045"/>
    <lineage>
        <taxon>Eukaryota</taxon>
        <taxon>Metazoa</taxon>
        <taxon>Ecdysozoa</taxon>
        <taxon>Arthropoda</taxon>
        <taxon>Crustacea</taxon>
        <taxon>Oligostraca</taxon>
        <taxon>Ostracoda</taxon>
        <taxon>Podocopa</taxon>
        <taxon>Podocopida</taxon>
        <taxon>Cypridocopina</taxon>
        <taxon>Cypridoidea</taxon>
        <taxon>Cyprididae</taxon>
        <taxon>Notodromas</taxon>
    </lineage>
</organism>
<reference evidence="12" key="1">
    <citation type="submission" date="2020-11" db="EMBL/GenBank/DDBJ databases">
        <authorList>
            <person name="Tran Van P."/>
        </authorList>
    </citation>
    <scope>NUCLEOTIDE SEQUENCE</scope>
</reference>
<dbReference type="OrthoDB" id="391137at2759"/>
<feature type="region of interest" description="Disordered" evidence="9">
    <location>
        <begin position="230"/>
        <end position="249"/>
    </location>
</feature>